<proteinExistence type="predicted"/>
<evidence type="ECO:0000313" key="3">
    <source>
        <dbReference type="Proteomes" id="UP000297714"/>
    </source>
</evidence>
<feature type="domain" description="Nitroreductase" evidence="1">
    <location>
        <begin position="4"/>
        <end position="58"/>
    </location>
</feature>
<dbReference type="PANTHER" id="PTHR23026:SF123">
    <property type="entry name" value="NAD(P)H NITROREDUCTASE RV3131-RELATED"/>
    <property type="match status" value="1"/>
</dbReference>
<dbReference type="RefSeq" id="WP_135658926.1">
    <property type="nucleotide sequence ID" value="NZ_SRMQ01000004.1"/>
</dbReference>
<dbReference type="InterPro" id="IPR000415">
    <property type="entry name" value="Nitroreductase-like"/>
</dbReference>
<reference evidence="2 3" key="1">
    <citation type="submission" date="2019-04" db="EMBL/GenBank/DDBJ databases">
        <authorList>
            <person name="Poehlein A."/>
            <person name="Bengelsdorf F.R."/>
            <person name="Duerre P."/>
            <person name="Daniel R."/>
        </authorList>
    </citation>
    <scope>NUCLEOTIDE SEQUENCE [LARGE SCALE GENOMIC DNA]</scope>
    <source>
        <strain evidence="2 3">BS-1</strain>
    </source>
</reference>
<dbReference type="OrthoDB" id="9783470at2"/>
<gene>
    <name evidence="2" type="primary">albA</name>
    <name evidence="2" type="ORF">CAGA_12200</name>
</gene>
<dbReference type="GO" id="GO:0016491">
    <property type="term" value="F:oxidoreductase activity"/>
    <property type="evidence" value="ECO:0007669"/>
    <property type="project" value="UniProtKB-KW"/>
</dbReference>
<dbReference type="Proteomes" id="UP000297714">
    <property type="component" value="Unassembled WGS sequence"/>
</dbReference>
<evidence type="ECO:0000259" key="1">
    <source>
        <dbReference type="Pfam" id="PF00881"/>
    </source>
</evidence>
<organism evidence="2 3">
    <name type="scientific">Caproiciproducens galactitolivorans</name>
    <dbReference type="NCBI Taxonomy" id="642589"/>
    <lineage>
        <taxon>Bacteria</taxon>
        <taxon>Bacillati</taxon>
        <taxon>Bacillota</taxon>
        <taxon>Clostridia</taxon>
        <taxon>Eubacteriales</taxon>
        <taxon>Acutalibacteraceae</taxon>
        <taxon>Caproiciproducens</taxon>
    </lineage>
</organism>
<protein>
    <submittedName>
        <fullName evidence="2">Albonoursin synthase</fullName>
        <ecNumber evidence="2">1.3.3.13</ecNumber>
    </submittedName>
</protein>
<dbReference type="PANTHER" id="PTHR23026">
    <property type="entry name" value="NADPH NITROREDUCTASE"/>
    <property type="match status" value="1"/>
</dbReference>
<feature type="domain" description="Nitroreductase" evidence="1">
    <location>
        <begin position="88"/>
        <end position="145"/>
    </location>
</feature>
<dbReference type="Gene3D" id="3.40.109.10">
    <property type="entry name" value="NADH Oxidase"/>
    <property type="match status" value="1"/>
</dbReference>
<sequence length="166" mass="18586">MNAILERRSIRKYTGEKVSDALVEDLLRAAMAAPSGGNEQPWEFIVVRDKGIREKITEIHPYSQMLPGADLAIIVCGDVSREKYKGLWVQDCAAATENILITAQEKGLGAVWLGVYPEKDRMDGLEKLLGLPNGVYPFSIVSVGYPAEHKEPADRFDKARIHYNKW</sequence>
<dbReference type="EC" id="1.3.3.13" evidence="2"/>
<dbReference type="SUPFAM" id="SSF55469">
    <property type="entry name" value="FMN-dependent nitroreductase-like"/>
    <property type="match status" value="1"/>
</dbReference>
<keyword evidence="3" id="KW-1185">Reference proteome</keyword>
<dbReference type="InterPro" id="IPR029479">
    <property type="entry name" value="Nitroreductase"/>
</dbReference>
<dbReference type="CDD" id="cd02150">
    <property type="entry name" value="nitroreductase"/>
    <property type="match status" value="1"/>
</dbReference>
<dbReference type="InterPro" id="IPR050627">
    <property type="entry name" value="Nitroreductase/BluB"/>
</dbReference>
<comment type="caution">
    <text evidence="2">The sequence shown here is derived from an EMBL/GenBank/DDBJ whole genome shotgun (WGS) entry which is preliminary data.</text>
</comment>
<name>A0A4Z0Y1H8_9FIRM</name>
<evidence type="ECO:0000313" key="2">
    <source>
        <dbReference type="EMBL" id="TGJ76677.1"/>
    </source>
</evidence>
<keyword evidence="2" id="KW-0560">Oxidoreductase</keyword>
<accession>A0A4Z0Y1H8</accession>
<dbReference type="AlphaFoldDB" id="A0A4Z0Y1H8"/>
<dbReference type="EMBL" id="SRMQ01000004">
    <property type="protein sequence ID" value="TGJ76677.1"/>
    <property type="molecule type" value="Genomic_DNA"/>
</dbReference>
<dbReference type="Pfam" id="PF00881">
    <property type="entry name" value="Nitroreductase"/>
    <property type="match status" value="2"/>
</dbReference>